<dbReference type="PRINTS" id="PR00364">
    <property type="entry name" value="DISEASERSIST"/>
</dbReference>
<evidence type="ECO:0000313" key="5">
    <source>
        <dbReference type="EnsemblPlants" id="LPERR05G04730.1"/>
    </source>
</evidence>
<dbReference type="InterPro" id="IPR027417">
    <property type="entry name" value="P-loop_NTPase"/>
</dbReference>
<evidence type="ECO:0000256" key="1">
    <source>
        <dbReference type="ARBA" id="ARBA00022737"/>
    </source>
</evidence>
<dbReference type="InterPro" id="IPR002182">
    <property type="entry name" value="NB-ARC"/>
</dbReference>
<evidence type="ECO:0000259" key="3">
    <source>
        <dbReference type="Pfam" id="PF00931"/>
    </source>
</evidence>
<dbReference type="Gene3D" id="3.80.10.10">
    <property type="entry name" value="Ribonuclease Inhibitor"/>
    <property type="match status" value="2"/>
</dbReference>
<keyword evidence="1" id="KW-0677">Repeat</keyword>
<accession>A0A0D9WDG1</accession>
<dbReference type="Gene3D" id="1.10.10.10">
    <property type="entry name" value="Winged helix-like DNA-binding domain superfamily/Winged helix DNA-binding domain"/>
    <property type="match status" value="1"/>
</dbReference>
<name>A0A0D9WDG1_9ORYZ</name>
<dbReference type="SUPFAM" id="SSF52058">
    <property type="entry name" value="L domain-like"/>
    <property type="match status" value="1"/>
</dbReference>
<protein>
    <submittedName>
        <fullName evidence="5">Uncharacterized protein</fullName>
    </submittedName>
</protein>
<dbReference type="HOGENOM" id="CLU_000837_8_0_1"/>
<proteinExistence type="predicted"/>
<feature type="domain" description="Disease resistance protein winged helix" evidence="4">
    <location>
        <begin position="435"/>
        <end position="507"/>
    </location>
</feature>
<dbReference type="Gene3D" id="3.40.50.300">
    <property type="entry name" value="P-loop containing nucleotide triphosphate hydrolases"/>
    <property type="match status" value="1"/>
</dbReference>
<dbReference type="Gramene" id="LPERR05G04730.1">
    <property type="protein sequence ID" value="LPERR05G04730.1"/>
    <property type="gene ID" value="LPERR05G04730"/>
</dbReference>
<keyword evidence="2" id="KW-0611">Plant defense</keyword>
<dbReference type="GO" id="GO:0043531">
    <property type="term" value="F:ADP binding"/>
    <property type="evidence" value="ECO:0007669"/>
    <property type="project" value="InterPro"/>
</dbReference>
<dbReference type="Pfam" id="PF23559">
    <property type="entry name" value="WHD_DRP"/>
    <property type="match status" value="1"/>
</dbReference>
<evidence type="ECO:0000259" key="4">
    <source>
        <dbReference type="Pfam" id="PF23559"/>
    </source>
</evidence>
<sequence>MAEVAAVGWAISAPITTRLLNHGFDESEKLRDLEARILPRLALRQQQAERIPPERMAHLERWSGRLRSAFYDAEDIVDVADYHRLRKQVTHSGSKLMFDKLQHIVSGKTSKLKKSLEKLQNIIEEGFQYLPPLASTISNDNDIANPANKETGIVTTSSASSQFIIGRDEERDEIVNMLRETPDDDEPDSNDKCYSTIGIYGVAGSGKTTLAQHVCSYERAAKYFFPVIWIHVSQSFSVRKIYQEMLEAVSGEPSREFSNLDTLQIKIEAELSGRRFLLVLDNIWTCRNVNAQYKLDQLLSPLKVGKRGSKVRDLLVTSRFKDAAKSAGAQNPMKIPDLNEKDYFNLFMHYALGGMSTDDHKLETLKMIGADIVKNLKASPLAARLVGSQLRKQLNATFWRRVGDQSMLADTMGVLWWSYQQLDEHIRRCFAYCSMFPQGHMFERDNLVKLWMAEGFMNTTHSVEEMEIVGQIYFDELVSCSFIQAKQSTSSDENEQFSMHDLLHELAVMVAGKDWFCFEYGDQIKEFPPDVLHLFVRSYDPMKLTELICKLKKLRTLIFFYGSITIGALESMLKKLKKLRILDLTDGGALEFSHFENMSNLVSLWHIRNPGRHLNYSVISSFPGVGEMKSLRELSDFTVRKEKGYELQQLMIRSLLIEQASQIEPSLKLMPHPEEIDRFTDEQTDMVDAIVMDIFGKCDSVLQKCLRGSTSLTRLTLQGIPFIKSIPSEVMRSLSMLQYLFIISCAQFTHLQGLNHLSSMRRFEIRKCPNLTALQEDEKGRALHALYIDDIHIMPKLLSRECFISLQSLVFWEAEEPREEEILQQFSYLTYLIICFCNWNRLPENLVNLTCLQQLSLLYCKNIQSLPTLPSSRRVFMLSTCDQLFMKSCQTVGHQNYQKIAHVPWKDFFSYE</sequence>
<dbReference type="InterPro" id="IPR058922">
    <property type="entry name" value="WHD_DRP"/>
</dbReference>
<reference evidence="6" key="2">
    <citation type="submission" date="2013-12" db="EMBL/GenBank/DDBJ databases">
        <authorList>
            <person name="Yu Y."/>
            <person name="Lee S."/>
            <person name="de Baynast K."/>
            <person name="Wissotski M."/>
            <person name="Liu L."/>
            <person name="Talag J."/>
            <person name="Goicoechea J."/>
            <person name="Angelova A."/>
            <person name="Jetty R."/>
            <person name="Kudrna D."/>
            <person name="Golser W."/>
            <person name="Rivera L."/>
            <person name="Zhang J."/>
            <person name="Wing R."/>
        </authorList>
    </citation>
    <scope>NUCLEOTIDE SEQUENCE</scope>
</reference>
<keyword evidence="6" id="KW-1185">Reference proteome</keyword>
<evidence type="ECO:0000256" key="2">
    <source>
        <dbReference type="ARBA" id="ARBA00022821"/>
    </source>
</evidence>
<reference evidence="5" key="3">
    <citation type="submission" date="2015-04" db="UniProtKB">
        <authorList>
            <consortium name="EnsemblPlants"/>
        </authorList>
    </citation>
    <scope>IDENTIFICATION</scope>
</reference>
<organism evidence="5 6">
    <name type="scientific">Leersia perrieri</name>
    <dbReference type="NCBI Taxonomy" id="77586"/>
    <lineage>
        <taxon>Eukaryota</taxon>
        <taxon>Viridiplantae</taxon>
        <taxon>Streptophyta</taxon>
        <taxon>Embryophyta</taxon>
        <taxon>Tracheophyta</taxon>
        <taxon>Spermatophyta</taxon>
        <taxon>Magnoliopsida</taxon>
        <taxon>Liliopsida</taxon>
        <taxon>Poales</taxon>
        <taxon>Poaceae</taxon>
        <taxon>BOP clade</taxon>
        <taxon>Oryzoideae</taxon>
        <taxon>Oryzeae</taxon>
        <taxon>Oryzinae</taxon>
        <taxon>Leersia</taxon>
    </lineage>
</organism>
<dbReference type="InterPro" id="IPR032675">
    <property type="entry name" value="LRR_dom_sf"/>
</dbReference>
<evidence type="ECO:0000313" key="6">
    <source>
        <dbReference type="Proteomes" id="UP000032180"/>
    </source>
</evidence>
<dbReference type="GO" id="GO:0002758">
    <property type="term" value="P:innate immune response-activating signaling pathway"/>
    <property type="evidence" value="ECO:0007669"/>
    <property type="project" value="UniProtKB-ARBA"/>
</dbReference>
<reference evidence="5 6" key="1">
    <citation type="submission" date="2012-08" db="EMBL/GenBank/DDBJ databases">
        <title>Oryza genome evolution.</title>
        <authorList>
            <person name="Wing R.A."/>
        </authorList>
    </citation>
    <scope>NUCLEOTIDE SEQUENCE</scope>
</reference>
<dbReference type="Pfam" id="PF00931">
    <property type="entry name" value="NB-ARC"/>
    <property type="match status" value="1"/>
</dbReference>
<dbReference type="EnsemblPlants" id="LPERR05G04730.1">
    <property type="protein sequence ID" value="LPERR05G04730.1"/>
    <property type="gene ID" value="LPERR05G04730"/>
</dbReference>
<dbReference type="SUPFAM" id="SSF52540">
    <property type="entry name" value="P-loop containing nucleoside triphosphate hydrolases"/>
    <property type="match status" value="1"/>
</dbReference>
<dbReference type="AlphaFoldDB" id="A0A0D9WDG1"/>
<dbReference type="STRING" id="77586.A0A0D9WDG1"/>
<dbReference type="eggNOG" id="KOG4658">
    <property type="taxonomic scope" value="Eukaryota"/>
</dbReference>
<dbReference type="InterPro" id="IPR036388">
    <property type="entry name" value="WH-like_DNA-bd_sf"/>
</dbReference>
<dbReference type="PANTHER" id="PTHR36766">
    <property type="entry name" value="PLANT BROAD-SPECTRUM MILDEW RESISTANCE PROTEIN RPW8"/>
    <property type="match status" value="1"/>
</dbReference>
<dbReference type="GO" id="GO:0042742">
    <property type="term" value="P:defense response to bacterium"/>
    <property type="evidence" value="ECO:0007669"/>
    <property type="project" value="UniProtKB-ARBA"/>
</dbReference>
<dbReference type="Proteomes" id="UP000032180">
    <property type="component" value="Chromosome 5"/>
</dbReference>
<dbReference type="GO" id="GO:0009626">
    <property type="term" value="P:plant-type hypersensitive response"/>
    <property type="evidence" value="ECO:0007669"/>
    <property type="project" value="UniProtKB-ARBA"/>
</dbReference>
<feature type="domain" description="NB-ARC" evidence="3">
    <location>
        <begin position="194"/>
        <end position="351"/>
    </location>
</feature>
<dbReference type="PANTHER" id="PTHR36766:SF64">
    <property type="entry name" value="OS12G0206100 PROTEIN"/>
    <property type="match status" value="1"/>
</dbReference>
<dbReference type="FunFam" id="1.10.10.10:FF:000322">
    <property type="entry name" value="Probable disease resistance protein At1g63360"/>
    <property type="match status" value="1"/>
</dbReference>